<dbReference type="AlphaFoldDB" id="A0AA45AIH1"/>
<name>A0AA45AIH1_VERDA</name>
<feature type="region of interest" description="Disordered" evidence="1">
    <location>
        <begin position="1"/>
        <end position="34"/>
    </location>
</feature>
<dbReference type="EMBL" id="MPSH01000041">
    <property type="protein sequence ID" value="PNH27753.1"/>
    <property type="molecule type" value="Genomic_DNA"/>
</dbReference>
<evidence type="ECO:0000313" key="3">
    <source>
        <dbReference type="Proteomes" id="UP000236305"/>
    </source>
</evidence>
<evidence type="ECO:0000313" key="2">
    <source>
        <dbReference type="EMBL" id="PNH27753.1"/>
    </source>
</evidence>
<dbReference type="Proteomes" id="UP000236305">
    <property type="component" value="Unassembled WGS sequence"/>
</dbReference>
<gene>
    <name evidence="2" type="ORF">BJF96_g8904</name>
</gene>
<evidence type="ECO:0000256" key="1">
    <source>
        <dbReference type="SAM" id="MobiDB-lite"/>
    </source>
</evidence>
<organism evidence="2 3">
    <name type="scientific">Verticillium dahliae</name>
    <name type="common">Verticillium wilt</name>
    <dbReference type="NCBI Taxonomy" id="27337"/>
    <lineage>
        <taxon>Eukaryota</taxon>
        <taxon>Fungi</taxon>
        <taxon>Dikarya</taxon>
        <taxon>Ascomycota</taxon>
        <taxon>Pezizomycotina</taxon>
        <taxon>Sordariomycetes</taxon>
        <taxon>Hypocreomycetidae</taxon>
        <taxon>Glomerellales</taxon>
        <taxon>Plectosphaerellaceae</taxon>
        <taxon>Verticillium</taxon>
    </lineage>
</organism>
<sequence length="34" mass="3622">MVPEAKPASQQASKSTNQLTGRLLPPHQEAHVAV</sequence>
<proteinExistence type="predicted"/>
<feature type="compositionally biased region" description="Polar residues" evidence="1">
    <location>
        <begin position="8"/>
        <end position="20"/>
    </location>
</feature>
<comment type="caution">
    <text evidence="2">The sequence shown here is derived from an EMBL/GenBank/DDBJ whole genome shotgun (WGS) entry which is preliminary data.</text>
</comment>
<reference evidence="2 3" key="1">
    <citation type="submission" date="2017-12" db="EMBL/GenBank/DDBJ databases">
        <title>Comparative genomics yields insights into virulence evolution of Verticillium dahliae.</title>
        <authorList>
            <person name="Fan R."/>
            <person name="Armitage A.D."/>
            <person name="Cascant-Lopez E."/>
            <person name="Sobczyk M."/>
            <person name="Cockerton H.M."/>
            <person name="Harrison R.J."/>
        </authorList>
    </citation>
    <scope>NUCLEOTIDE SEQUENCE [LARGE SCALE GENOMIC DNA]</scope>
    <source>
        <strain evidence="2 3">12008</strain>
    </source>
</reference>
<protein>
    <submittedName>
        <fullName evidence="2">Uncharacterized protein</fullName>
    </submittedName>
</protein>
<accession>A0AA45AIH1</accession>